<feature type="domain" description="GIT Spa2 homology (SHD)" evidence="2">
    <location>
        <begin position="126"/>
        <end position="156"/>
    </location>
</feature>
<dbReference type="Proteomes" id="UP001175261">
    <property type="component" value="Unassembled WGS sequence"/>
</dbReference>
<dbReference type="InterPro" id="IPR039892">
    <property type="entry name" value="Spa2/Sph1"/>
</dbReference>
<feature type="domain" description="GIT Spa2 homology (SHD)" evidence="2">
    <location>
        <begin position="183"/>
        <end position="213"/>
    </location>
</feature>
<dbReference type="Pfam" id="PF23742">
    <property type="entry name" value="VBS_C3G9"/>
    <property type="match status" value="1"/>
</dbReference>
<proteinExistence type="predicted"/>
<sequence length="901" mass="98364">MSVNGRNAPLSPVSLGGSEWSVSKYPEDGPYPNGRGNLASPPNSGGSNSVMSINGFPTGARSNGGPSPPPSIGRMSNGSNLYARSESGRNSTRGDIDDGMLLEHYIALRAFLNTRDPNSKQPPNKARDKLLRLSSVQFYELSTDVYDELIRRQAAARAPPNAPNAPPAFLLPKDAFHPKRNQARQRLSSLGPPRFRDLAADVFHELERRFPRFVGGDIPRGGSSMSMRGPPGPGGPSRTGTPVNGGNYPPRGQSRRPSNASSMRGPPSADPYAIPPSPGLPNGEFGRPMQKQLNQNNTIVPNKSTMLEEDEGDVEGEDAFGLEPGSANRGSKTSGGSETDKKLIEDYQSQVQELREKLDGMEDAMKKKDDEMSSVLDGERSRATAANMEKQEWSDMRLDLENKLAEAQNLNDSMKQELQRVREDHDIEVQQLRSQLAEAQQAPAISGTRDEELRRENEELREELRHQQQIIEEVRGQAQDSLREMRILSQQSSSTYDKQVEMEKTIEQLEHEVREWKNRFARAKTQLRHMQTSSMAIALEQDASKLIREKGFLDDNGLIKDVHVTKFQIAIDELLQKARRESPETVTDAMKSVVVSVRSITRDLDEATPQSHDLQQQGKLKARVSSTANGLITATRNFAASAGISPVSIIDAAASNLTAAVIELLRFVKIRSTPAGELEEEDGTVTPAESTGFFSPLATSHAANDSLPPPPPFQGLGGMRASAGSSAYSPISSPRESVEPYARGMSNGMPNGYGALSKDLPPNGYGMQDSRAAEDLKIYLEDQTALLVSDIQTLVGSIRGDADIQEISAQISSINAVVGKIVARAQTTGHGGMVTRLSECRERLLESNDTGRDLAQNGTQPGDRDWKMWSQTLPPIAFEIARETKELVQHVGQLTGADDFS</sequence>
<dbReference type="SMART" id="SM00555">
    <property type="entry name" value="GIT"/>
    <property type="match status" value="2"/>
</dbReference>
<dbReference type="GO" id="GO:0005826">
    <property type="term" value="C:actomyosin contractile ring"/>
    <property type="evidence" value="ECO:0007669"/>
    <property type="project" value="TreeGrafter"/>
</dbReference>
<feature type="region of interest" description="Disordered" evidence="1">
    <location>
        <begin position="368"/>
        <end position="389"/>
    </location>
</feature>
<comment type="caution">
    <text evidence="3">The sequence shown here is derived from an EMBL/GenBank/DDBJ whole genome shotgun (WGS) entry which is preliminary data.</text>
</comment>
<evidence type="ECO:0000313" key="3">
    <source>
        <dbReference type="EMBL" id="KAK0384131.1"/>
    </source>
</evidence>
<reference evidence="3" key="1">
    <citation type="submission" date="2022-10" db="EMBL/GenBank/DDBJ databases">
        <title>Determination and structural analysis of whole genome sequence of Sarocladium strictum F4-1.</title>
        <authorList>
            <person name="Hu L."/>
            <person name="Jiang Y."/>
        </authorList>
    </citation>
    <scope>NUCLEOTIDE SEQUENCE</scope>
    <source>
        <strain evidence="3">F4-1</strain>
    </source>
</reference>
<feature type="region of interest" description="Disordered" evidence="1">
    <location>
        <begin position="675"/>
        <end position="745"/>
    </location>
</feature>
<gene>
    <name evidence="3" type="ORF">NLU13_8220</name>
</gene>
<feature type="compositionally biased region" description="Polar residues" evidence="1">
    <location>
        <begin position="328"/>
        <end position="337"/>
    </location>
</feature>
<feature type="compositionally biased region" description="Basic and acidic residues" evidence="1">
    <location>
        <begin position="368"/>
        <end position="382"/>
    </location>
</feature>
<dbReference type="GO" id="GO:1902716">
    <property type="term" value="C:cell cortex of growing cell tip"/>
    <property type="evidence" value="ECO:0007669"/>
    <property type="project" value="TreeGrafter"/>
</dbReference>
<dbReference type="GO" id="GO:0005078">
    <property type="term" value="F:MAP-kinase scaffold activity"/>
    <property type="evidence" value="ECO:0007669"/>
    <property type="project" value="TreeGrafter"/>
</dbReference>
<feature type="compositionally biased region" description="Low complexity" evidence="1">
    <location>
        <begin position="721"/>
        <end position="735"/>
    </location>
</feature>
<dbReference type="EMBL" id="JAPDFR010000008">
    <property type="protein sequence ID" value="KAK0384131.1"/>
    <property type="molecule type" value="Genomic_DNA"/>
</dbReference>
<feature type="compositionally biased region" description="Low complexity" evidence="1">
    <location>
        <begin position="220"/>
        <end position="229"/>
    </location>
</feature>
<feature type="region of interest" description="Disordered" evidence="1">
    <location>
        <begin position="1"/>
        <end position="96"/>
    </location>
</feature>
<feature type="compositionally biased region" description="Polar residues" evidence="1">
    <location>
        <begin position="77"/>
        <end position="93"/>
    </location>
</feature>
<feature type="region of interest" description="Disordered" evidence="1">
    <location>
        <begin position="309"/>
        <end position="343"/>
    </location>
</feature>
<evidence type="ECO:0000256" key="1">
    <source>
        <dbReference type="SAM" id="MobiDB-lite"/>
    </source>
</evidence>
<evidence type="ECO:0000313" key="4">
    <source>
        <dbReference type="Proteomes" id="UP001175261"/>
    </source>
</evidence>
<feature type="compositionally biased region" description="Polar residues" evidence="1">
    <location>
        <begin position="40"/>
        <end position="52"/>
    </location>
</feature>
<organism evidence="3 4">
    <name type="scientific">Sarocladium strictum</name>
    <name type="common">Black bundle disease fungus</name>
    <name type="synonym">Acremonium strictum</name>
    <dbReference type="NCBI Taxonomy" id="5046"/>
    <lineage>
        <taxon>Eukaryota</taxon>
        <taxon>Fungi</taxon>
        <taxon>Dikarya</taxon>
        <taxon>Ascomycota</taxon>
        <taxon>Pezizomycotina</taxon>
        <taxon>Sordariomycetes</taxon>
        <taxon>Hypocreomycetidae</taxon>
        <taxon>Hypocreales</taxon>
        <taxon>Sarocladiaceae</taxon>
        <taxon>Sarocladium</taxon>
    </lineage>
</organism>
<keyword evidence="4" id="KW-1185">Reference proteome</keyword>
<dbReference type="AlphaFoldDB" id="A0AA39GBQ8"/>
<evidence type="ECO:0000259" key="2">
    <source>
        <dbReference type="SMART" id="SM00555"/>
    </source>
</evidence>
<protein>
    <recommendedName>
        <fullName evidence="2">GIT Spa2 homology (SHD) domain-containing protein</fullName>
    </recommendedName>
</protein>
<dbReference type="Pfam" id="PF08518">
    <property type="entry name" value="GIT_SHD"/>
    <property type="match status" value="2"/>
</dbReference>
<name>A0AA39GBQ8_SARSR</name>
<feature type="compositionally biased region" description="Acidic residues" evidence="1">
    <location>
        <begin position="309"/>
        <end position="320"/>
    </location>
</feature>
<dbReference type="InterPro" id="IPR056439">
    <property type="entry name" value="VBS_C3G9"/>
</dbReference>
<dbReference type="PANTHER" id="PTHR21601">
    <property type="entry name" value="SPA2 PROTEIN"/>
    <property type="match status" value="1"/>
</dbReference>
<accession>A0AA39GBQ8</accession>
<feature type="compositionally biased region" description="Polar residues" evidence="1">
    <location>
        <begin position="687"/>
        <end position="703"/>
    </location>
</feature>
<dbReference type="InterPro" id="IPR013724">
    <property type="entry name" value="GIT_SHD"/>
</dbReference>
<dbReference type="PANTHER" id="PTHR21601:SF0">
    <property type="entry name" value="PROTEIN SPA2-RELATED"/>
    <property type="match status" value="1"/>
</dbReference>
<feature type="region of interest" description="Disordered" evidence="1">
    <location>
        <begin position="213"/>
        <end position="289"/>
    </location>
</feature>